<sequence length="93" mass="10804">MAERPSTFLSRREIFRDSMWITGEFQRLITAAAPSQPDRSASLHMQSTSFDELKVSPRLNRNKVAEISTDQQSLLSLWFFAISRATRRKEEEL</sequence>
<gene>
    <name evidence="1" type="ORF">A2Z06_04455</name>
</gene>
<proteinExistence type="predicted"/>
<accession>A0A1F5YDA5</accession>
<evidence type="ECO:0000313" key="1">
    <source>
        <dbReference type="EMBL" id="OGF98042.1"/>
    </source>
</evidence>
<reference evidence="1 2" key="1">
    <citation type="journal article" date="2016" name="Nat. Commun.">
        <title>Thousands of microbial genomes shed light on interconnected biogeochemical processes in an aquifer system.</title>
        <authorList>
            <person name="Anantharaman K."/>
            <person name="Brown C.T."/>
            <person name="Hug L.A."/>
            <person name="Sharon I."/>
            <person name="Castelle C.J."/>
            <person name="Probst A.J."/>
            <person name="Thomas B.C."/>
            <person name="Singh A."/>
            <person name="Wilkins M.J."/>
            <person name="Karaoz U."/>
            <person name="Brodie E.L."/>
            <person name="Williams K.H."/>
            <person name="Hubbard S.S."/>
            <person name="Banfield J.F."/>
        </authorList>
    </citation>
    <scope>NUCLEOTIDE SEQUENCE [LARGE SCALE GENOMIC DNA]</scope>
</reference>
<dbReference type="Proteomes" id="UP000179034">
    <property type="component" value="Unassembled WGS sequence"/>
</dbReference>
<name>A0A1F5YDA5_9BACT</name>
<protein>
    <submittedName>
        <fullName evidence="1">Uncharacterized protein</fullName>
    </submittedName>
</protein>
<dbReference type="AlphaFoldDB" id="A0A1F5YDA5"/>
<dbReference type="EMBL" id="MFIW01000017">
    <property type="protein sequence ID" value="OGF98042.1"/>
    <property type="molecule type" value="Genomic_DNA"/>
</dbReference>
<comment type="caution">
    <text evidence="1">The sequence shown here is derived from an EMBL/GenBank/DDBJ whole genome shotgun (WGS) entry which is preliminary data.</text>
</comment>
<evidence type="ECO:0000313" key="2">
    <source>
        <dbReference type="Proteomes" id="UP000179034"/>
    </source>
</evidence>
<organism evidence="1 2">
    <name type="scientific">Candidatus Glassbacteria bacterium RBG_16_58_8</name>
    <dbReference type="NCBI Taxonomy" id="1817866"/>
    <lineage>
        <taxon>Bacteria</taxon>
        <taxon>Candidatus Glassiibacteriota</taxon>
    </lineage>
</organism>